<name>C6I0D5_9BACT</name>
<organism evidence="1 2">
    <name type="scientific">Leptospirillum ferrodiazotrophum</name>
    <dbReference type="NCBI Taxonomy" id="412449"/>
    <lineage>
        <taxon>Bacteria</taxon>
        <taxon>Pseudomonadati</taxon>
        <taxon>Nitrospirota</taxon>
        <taxon>Nitrospiria</taxon>
        <taxon>Nitrospirales</taxon>
        <taxon>Nitrospiraceae</taxon>
        <taxon>Leptospirillum</taxon>
    </lineage>
</organism>
<dbReference type="AlphaFoldDB" id="C6I0D5"/>
<accession>C6I0D5</accession>
<proteinExistence type="predicted"/>
<protein>
    <recommendedName>
        <fullName evidence="3">RNA-directed DNA polymerase (Reverse transcriptase)</fullName>
    </recommendedName>
</protein>
<sequence length="57" mass="6684">MACRNPEGLERSEFSYGFRPGRIAQDAVRKAQRYVQEGFQIVVDVDLEKFFDRVMAR</sequence>
<evidence type="ECO:0008006" key="3">
    <source>
        <dbReference type="Google" id="ProtNLM"/>
    </source>
</evidence>
<dbReference type="EMBL" id="GG693887">
    <property type="protein sequence ID" value="EES51590.1"/>
    <property type="molecule type" value="Genomic_DNA"/>
</dbReference>
<reference evidence="1 2" key="1">
    <citation type="journal article" date="2009" name="Appl. Environ. Microbiol.">
        <title>Community genomic and proteomic analyses of chemoautotrophic iron-oxidizing "Leptospirillum rubarum" (Group II) and "Leptospirillum ferrodiazotrophum" (Group III) bacteria in acid mine drainage biofilms.</title>
        <authorList>
            <person name="Goltsman D.S."/>
            <person name="Denef V.J."/>
            <person name="Singer S.W."/>
            <person name="VerBerkmoes N.C."/>
            <person name="Lefsrud M."/>
            <person name="Mueller R.S."/>
            <person name="Dick G.J."/>
            <person name="Sun C.L."/>
            <person name="Wheeler K.E."/>
            <person name="Zemla A."/>
            <person name="Baker B.J."/>
            <person name="Hauser L."/>
            <person name="Land M."/>
            <person name="Shah M.B."/>
            <person name="Thelen M.P."/>
            <person name="Hettich R.L."/>
            <person name="Banfield J.F."/>
        </authorList>
    </citation>
    <scope>NUCLEOTIDE SEQUENCE [LARGE SCALE GENOMIC DNA]</scope>
</reference>
<gene>
    <name evidence="1" type="ORF">UBAL3_95680027</name>
</gene>
<dbReference type="Proteomes" id="UP000009374">
    <property type="component" value="Unassembled WGS sequence"/>
</dbReference>
<evidence type="ECO:0000313" key="1">
    <source>
        <dbReference type="EMBL" id="EES51590.1"/>
    </source>
</evidence>
<keyword evidence="2" id="KW-1185">Reference proteome</keyword>
<evidence type="ECO:0000313" key="2">
    <source>
        <dbReference type="Proteomes" id="UP000009374"/>
    </source>
</evidence>